<organism evidence="3 4">
    <name type="scientific">Paraburkholderia caffeinitolerans</name>
    <dbReference type="NCBI Taxonomy" id="1723730"/>
    <lineage>
        <taxon>Bacteria</taxon>
        <taxon>Pseudomonadati</taxon>
        <taxon>Pseudomonadota</taxon>
        <taxon>Betaproteobacteria</taxon>
        <taxon>Burkholderiales</taxon>
        <taxon>Burkholderiaceae</taxon>
        <taxon>Paraburkholderia</taxon>
    </lineage>
</organism>
<reference evidence="3 4" key="1">
    <citation type="submission" date="2020-04" db="EMBL/GenBank/DDBJ databases">
        <authorList>
            <person name="De Canck E."/>
        </authorList>
    </citation>
    <scope>NUCLEOTIDE SEQUENCE [LARGE SCALE GENOMIC DNA]</scope>
    <source>
        <strain evidence="3 4">LMG 28688</strain>
    </source>
</reference>
<dbReference type="Proteomes" id="UP000494119">
    <property type="component" value="Unassembled WGS sequence"/>
</dbReference>
<dbReference type="InterPro" id="IPR017732">
    <property type="entry name" value="T4/T6SS_DotU"/>
</dbReference>
<dbReference type="PANTHER" id="PTHR38033:SF1">
    <property type="entry name" value="DOTU FAMILY TYPE IV_VI SECRETION SYSTEM PROTEIN"/>
    <property type="match status" value="1"/>
</dbReference>
<dbReference type="Pfam" id="PF09850">
    <property type="entry name" value="DotU"/>
    <property type="match status" value="1"/>
</dbReference>
<evidence type="ECO:0000256" key="1">
    <source>
        <dbReference type="SAM" id="Phobius"/>
    </source>
</evidence>
<evidence type="ECO:0000259" key="2">
    <source>
        <dbReference type="Pfam" id="PF09850"/>
    </source>
</evidence>
<keyword evidence="1" id="KW-1133">Transmembrane helix</keyword>
<sequence length="246" mass="26904">MTILTSGRNEPALMGFAPAADHVSSGGICDLLRDTALQVTSLAPDGTVADATAFRNRCRQLMGNFSDSLTRRGYPEDVRREAMLAQCGLLDETALRELGEEARSGWGLKPLQVEQFKLHDAGERVIDCIEARLREASPDVDLLECYSAILGMGFMGRYARDGDAKRAELVAALNARLRKLRPAVDQPFIADHAGRRLSDWFYRLSPWAIAGLACIAAVAVWGVWNVALDAQLAQIMHVAPARVSRP</sequence>
<name>A0A6J5G7Z6_9BURK</name>
<accession>A0A6J5G7Z6</accession>
<feature type="transmembrane region" description="Helical" evidence="1">
    <location>
        <begin position="204"/>
        <end position="224"/>
    </location>
</feature>
<gene>
    <name evidence="3" type="ORF">LMG28688_03720</name>
</gene>
<dbReference type="NCBIfam" id="TIGR03349">
    <property type="entry name" value="IV_VI_DotU"/>
    <property type="match status" value="1"/>
</dbReference>
<evidence type="ECO:0000313" key="4">
    <source>
        <dbReference type="Proteomes" id="UP000494119"/>
    </source>
</evidence>
<dbReference type="InterPro" id="IPR038522">
    <property type="entry name" value="T4/T6SS_DotU_sf"/>
</dbReference>
<dbReference type="EMBL" id="CADIKL010000017">
    <property type="protein sequence ID" value="CAB3793416.1"/>
    <property type="molecule type" value="Genomic_DNA"/>
</dbReference>
<keyword evidence="4" id="KW-1185">Reference proteome</keyword>
<dbReference type="Gene3D" id="1.25.40.590">
    <property type="entry name" value="Type IV / VI secretion system, DotU"/>
    <property type="match status" value="1"/>
</dbReference>
<protein>
    <recommendedName>
        <fullName evidence="2">Type IV / VI secretion system DotU domain-containing protein</fullName>
    </recommendedName>
</protein>
<evidence type="ECO:0000313" key="3">
    <source>
        <dbReference type="EMBL" id="CAB3793416.1"/>
    </source>
</evidence>
<feature type="domain" description="Type IV / VI secretion system DotU" evidence="2">
    <location>
        <begin position="29"/>
        <end position="225"/>
    </location>
</feature>
<dbReference type="PANTHER" id="PTHR38033">
    <property type="entry name" value="MEMBRANE PROTEIN-RELATED"/>
    <property type="match status" value="1"/>
</dbReference>
<keyword evidence="1" id="KW-0472">Membrane</keyword>
<proteinExistence type="predicted"/>
<dbReference type="AlphaFoldDB" id="A0A6J5G7Z6"/>
<dbReference type="RefSeq" id="WP_175196311.1">
    <property type="nucleotide sequence ID" value="NZ_CADIKL010000017.1"/>
</dbReference>
<keyword evidence="1" id="KW-0812">Transmembrane</keyword>